<accession>A0A326UDI2</accession>
<dbReference type="GO" id="GO:0003677">
    <property type="term" value="F:DNA binding"/>
    <property type="evidence" value="ECO:0007669"/>
    <property type="project" value="InterPro"/>
</dbReference>
<dbReference type="RefSeq" id="WP_170142494.1">
    <property type="nucleotide sequence ID" value="NZ_BIFX01000002.1"/>
</dbReference>
<evidence type="ECO:0000313" key="3">
    <source>
        <dbReference type="Proteomes" id="UP000248806"/>
    </source>
</evidence>
<dbReference type="InterPro" id="IPR036388">
    <property type="entry name" value="WH-like_DNA-bd_sf"/>
</dbReference>
<feature type="domain" description="HTH luxR-type" evidence="1">
    <location>
        <begin position="222"/>
        <end position="277"/>
    </location>
</feature>
<dbReference type="GO" id="GO:0006355">
    <property type="term" value="P:regulation of DNA-templated transcription"/>
    <property type="evidence" value="ECO:0007669"/>
    <property type="project" value="InterPro"/>
</dbReference>
<keyword evidence="3" id="KW-1185">Reference proteome</keyword>
<dbReference type="InterPro" id="IPR016032">
    <property type="entry name" value="Sig_transdc_resp-reg_C-effctor"/>
</dbReference>
<dbReference type="CDD" id="cd06170">
    <property type="entry name" value="LuxR_C_like"/>
    <property type="match status" value="1"/>
</dbReference>
<proteinExistence type="predicted"/>
<dbReference type="InterPro" id="IPR000792">
    <property type="entry name" value="Tscrpt_reg_LuxR_C"/>
</dbReference>
<dbReference type="SUPFAM" id="SSF46894">
    <property type="entry name" value="C-terminal effector domain of the bipartite response regulators"/>
    <property type="match status" value="1"/>
</dbReference>
<dbReference type="Gene3D" id="1.10.10.10">
    <property type="entry name" value="Winged helix-like DNA-binding domain superfamily/Winged helix DNA-binding domain"/>
    <property type="match status" value="1"/>
</dbReference>
<dbReference type="EMBL" id="QKUF01000004">
    <property type="protein sequence ID" value="PZW32794.1"/>
    <property type="molecule type" value="Genomic_DNA"/>
</dbReference>
<reference evidence="2 3" key="1">
    <citation type="submission" date="2018-06" db="EMBL/GenBank/DDBJ databases">
        <title>Genomic Encyclopedia of Archaeal and Bacterial Type Strains, Phase II (KMG-II): from individual species to whole genera.</title>
        <authorList>
            <person name="Goeker M."/>
        </authorList>
    </citation>
    <scope>NUCLEOTIDE SEQUENCE [LARGE SCALE GENOMIC DNA]</scope>
    <source>
        <strain evidence="2 3">ATCC BAA-1881</strain>
    </source>
</reference>
<gene>
    <name evidence="2" type="ORF">EI42_01886</name>
</gene>
<dbReference type="InterPro" id="IPR019092">
    <property type="entry name" value="SSO2081-like_dom"/>
</dbReference>
<dbReference type="Proteomes" id="UP000248806">
    <property type="component" value="Unassembled WGS sequence"/>
</dbReference>
<sequence length="295" mass="33698">MIKGTTPYKHTLVATLGGNPQIVTCTLDLLLRQGIPIYEVIVVHPAASPRIRQSLKRLNAEFVGDHYTFEGQTRTIHFRQQVLAHYNTLIDDMVDDQTVNGALDTIGELIRSLKQQQRIIYFSISGGRRLMSFLAFSTALLYFDAHDKLLHLYTPEHIKEQADKEGSMHSTPDDGRRLIEVPFTRASQSLLATMSHLSSSGTIMTQQIQQIREAHWRCKQVVDNLSERARDVLRAYAQGLSPAEVAQKLCITESTVSFHTTRIYDECRNVWNLPASKRLTYFFLQKEFADYFAEH</sequence>
<protein>
    <submittedName>
        <fullName evidence="2">CRISPR-associated Csx14 family protein</fullName>
    </submittedName>
</protein>
<evidence type="ECO:0000259" key="1">
    <source>
        <dbReference type="SMART" id="SM00421"/>
    </source>
</evidence>
<dbReference type="PRINTS" id="PR00038">
    <property type="entry name" value="HTHLUXR"/>
</dbReference>
<dbReference type="Pfam" id="PF09623">
    <property type="entry name" value="Cas_NE0113"/>
    <property type="match status" value="1"/>
</dbReference>
<dbReference type="Pfam" id="PF00196">
    <property type="entry name" value="GerE"/>
    <property type="match status" value="1"/>
</dbReference>
<evidence type="ECO:0000313" key="2">
    <source>
        <dbReference type="EMBL" id="PZW32794.1"/>
    </source>
</evidence>
<organism evidence="2 3">
    <name type="scientific">Thermosporothrix hazakensis</name>
    <dbReference type="NCBI Taxonomy" id="644383"/>
    <lineage>
        <taxon>Bacteria</taxon>
        <taxon>Bacillati</taxon>
        <taxon>Chloroflexota</taxon>
        <taxon>Ktedonobacteria</taxon>
        <taxon>Ktedonobacterales</taxon>
        <taxon>Thermosporotrichaceae</taxon>
        <taxon>Thermosporothrix</taxon>
    </lineage>
</organism>
<name>A0A326UDI2_THEHA</name>
<dbReference type="AlphaFoldDB" id="A0A326UDI2"/>
<dbReference type="SMART" id="SM00421">
    <property type="entry name" value="HTH_LUXR"/>
    <property type="match status" value="1"/>
</dbReference>
<comment type="caution">
    <text evidence="2">The sequence shown here is derived from an EMBL/GenBank/DDBJ whole genome shotgun (WGS) entry which is preliminary data.</text>
</comment>